<comment type="similarity">
    <text evidence="1">Belongs to the ABC transporter superfamily.</text>
</comment>
<dbReference type="RefSeq" id="WP_149813187.1">
    <property type="nucleotide sequence ID" value="NZ_VUKA01000009.1"/>
</dbReference>
<dbReference type="Proteomes" id="UP000322110">
    <property type="component" value="Unassembled WGS sequence"/>
</dbReference>
<gene>
    <name evidence="6" type="ORF">F0Q34_15695</name>
</gene>
<dbReference type="OrthoDB" id="9802264at2"/>
<evidence type="ECO:0000313" key="6">
    <source>
        <dbReference type="EMBL" id="KAA2212267.1"/>
    </source>
</evidence>
<dbReference type="GO" id="GO:0005524">
    <property type="term" value="F:ATP binding"/>
    <property type="evidence" value="ECO:0007669"/>
    <property type="project" value="UniProtKB-KW"/>
</dbReference>
<dbReference type="PANTHER" id="PTHR43117">
    <property type="entry name" value="OSMOPROTECTANT IMPORT ATP-BINDING PROTEIN OSMV"/>
    <property type="match status" value="1"/>
</dbReference>
<dbReference type="EMBL" id="VUKA01000009">
    <property type="protein sequence ID" value="KAA2212267.1"/>
    <property type="molecule type" value="Genomic_DNA"/>
</dbReference>
<dbReference type="FunFam" id="3.40.50.300:FF:000425">
    <property type="entry name" value="Probable ABC transporter, ATP-binding subunit"/>
    <property type="match status" value="1"/>
</dbReference>
<dbReference type="GO" id="GO:0016887">
    <property type="term" value="F:ATP hydrolysis activity"/>
    <property type="evidence" value="ECO:0007669"/>
    <property type="project" value="InterPro"/>
</dbReference>
<dbReference type="Gene3D" id="3.40.50.300">
    <property type="entry name" value="P-loop containing nucleotide triphosphate hydrolases"/>
    <property type="match status" value="1"/>
</dbReference>
<name>A0A5B2TCP8_9PROT</name>
<dbReference type="InterPro" id="IPR027417">
    <property type="entry name" value="P-loop_NTPase"/>
</dbReference>
<dbReference type="InterPro" id="IPR003439">
    <property type="entry name" value="ABC_transporter-like_ATP-bd"/>
</dbReference>
<protein>
    <submittedName>
        <fullName evidence="6">ABC transporter ATP-binding protein</fullName>
    </submittedName>
</protein>
<feature type="domain" description="ABC transporter" evidence="5">
    <location>
        <begin position="2"/>
        <end position="236"/>
    </location>
</feature>
<dbReference type="PANTHER" id="PTHR43117:SF4">
    <property type="entry name" value="OSMOPROTECTANT IMPORT ATP-BINDING PROTEIN OSMV"/>
    <property type="match status" value="1"/>
</dbReference>
<reference evidence="6 7" key="1">
    <citation type="journal article" date="2015" name="Int. J. Syst. Evol. Microbiol.">
        <title>Roseomonas oryzae sp. nov., isolated from paddy rhizosphere soil.</title>
        <authorList>
            <person name="Ramaprasad E.V."/>
            <person name="Sasikala Ch."/>
            <person name="Ramana Ch.V."/>
        </authorList>
    </citation>
    <scope>NUCLEOTIDE SEQUENCE [LARGE SCALE GENOMIC DNA]</scope>
    <source>
        <strain evidence="6 7">KCTC 42542</strain>
    </source>
</reference>
<evidence type="ECO:0000256" key="3">
    <source>
        <dbReference type="ARBA" id="ARBA00022741"/>
    </source>
</evidence>
<keyword evidence="3" id="KW-0547">Nucleotide-binding</keyword>
<dbReference type="PROSITE" id="PS50893">
    <property type="entry name" value="ABC_TRANSPORTER_2"/>
    <property type="match status" value="1"/>
</dbReference>
<evidence type="ECO:0000259" key="5">
    <source>
        <dbReference type="PROSITE" id="PS50893"/>
    </source>
</evidence>
<dbReference type="Pfam" id="PF00005">
    <property type="entry name" value="ABC_tran"/>
    <property type="match status" value="1"/>
</dbReference>
<keyword evidence="4 6" id="KW-0067">ATP-binding</keyword>
<evidence type="ECO:0000256" key="2">
    <source>
        <dbReference type="ARBA" id="ARBA00022448"/>
    </source>
</evidence>
<keyword evidence="2" id="KW-0813">Transport</keyword>
<evidence type="ECO:0000256" key="4">
    <source>
        <dbReference type="ARBA" id="ARBA00022840"/>
    </source>
</evidence>
<dbReference type="GO" id="GO:0015697">
    <property type="term" value="P:quaternary ammonium group transport"/>
    <property type="evidence" value="ECO:0007669"/>
    <property type="project" value="UniProtKB-ARBA"/>
</dbReference>
<sequence length="310" mass="33264">MIRFEGVSRRYGEQVAVDRVTLEVPRGSICVLLGESGSGKSTLMRMVNRLVEPSAGRVLVDGRDVAGAEPEALRRGIGYVIQSVGLFPHWRVGDNIATVPRLLGWDAARVARRVDVLLDLVGLDAALFRDRFPHELSGGQAQRVGLARALAADPPLLLMDEPFSALDPGTRRGLQSALREIHAETGKTILFVTHDVEEALTLADTLAVLDQGRLVAQGSSASLLQEAEKGPVRRIFGKESLAFHRLATLPASSLARPEDARQDLPMLPADASLKQALMLMLAEGSACLAIPAEGAFPGGTLHWADLVAPR</sequence>
<dbReference type="InterPro" id="IPR003593">
    <property type="entry name" value="AAA+_ATPase"/>
</dbReference>
<dbReference type="AlphaFoldDB" id="A0A5B2TCP8"/>
<dbReference type="PROSITE" id="PS00211">
    <property type="entry name" value="ABC_TRANSPORTER_1"/>
    <property type="match status" value="1"/>
</dbReference>
<dbReference type="SMART" id="SM00382">
    <property type="entry name" value="AAA"/>
    <property type="match status" value="1"/>
</dbReference>
<proteinExistence type="inferred from homology"/>
<keyword evidence="7" id="KW-1185">Reference proteome</keyword>
<accession>A0A5B2TCP8</accession>
<comment type="caution">
    <text evidence="6">The sequence shown here is derived from an EMBL/GenBank/DDBJ whole genome shotgun (WGS) entry which is preliminary data.</text>
</comment>
<evidence type="ECO:0000256" key="1">
    <source>
        <dbReference type="ARBA" id="ARBA00005417"/>
    </source>
</evidence>
<dbReference type="SUPFAM" id="SSF52540">
    <property type="entry name" value="P-loop containing nucleoside triphosphate hydrolases"/>
    <property type="match status" value="1"/>
</dbReference>
<dbReference type="InterPro" id="IPR017871">
    <property type="entry name" value="ABC_transporter-like_CS"/>
</dbReference>
<organism evidence="6 7">
    <name type="scientific">Teichococcus oryzae</name>
    <dbReference type="NCBI Taxonomy" id="1608942"/>
    <lineage>
        <taxon>Bacteria</taxon>
        <taxon>Pseudomonadati</taxon>
        <taxon>Pseudomonadota</taxon>
        <taxon>Alphaproteobacteria</taxon>
        <taxon>Acetobacterales</taxon>
        <taxon>Roseomonadaceae</taxon>
        <taxon>Roseomonas</taxon>
    </lineage>
</organism>
<evidence type="ECO:0000313" key="7">
    <source>
        <dbReference type="Proteomes" id="UP000322110"/>
    </source>
</evidence>